<dbReference type="InterPro" id="IPR008999">
    <property type="entry name" value="Actin-crosslinking"/>
</dbReference>
<dbReference type="Pfam" id="PF06268">
    <property type="entry name" value="Fascin"/>
    <property type="match status" value="2"/>
</dbReference>
<dbReference type="WBParaSite" id="maker-E.canG7_contigs_0761-snap-gene-0.13-mRNA-1">
    <property type="protein sequence ID" value="maker-E.canG7_contigs_0761-snap-gene-0.13-mRNA-1"/>
    <property type="gene ID" value="EcG7_07494"/>
</dbReference>
<organism evidence="5 6">
    <name type="scientific">Echinococcus canadensis</name>
    <dbReference type="NCBI Taxonomy" id="519352"/>
    <lineage>
        <taxon>Eukaryota</taxon>
        <taxon>Metazoa</taxon>
        <taxon>Spiralia</taxon>
        <taxon>Lophotrochozoa</taxon>
        <taxon>Platyhelminthes</taxon>
        <taxon>Cestoda</taxon>
        <taxon>Eucestoda</taxon>
        <taxon>Cyclophyllidea</taxon>
        <taxon>Taeniidae</taxon>
        <taxon>Echinococcus</taxon>
        <taxon>Echinococcus canadensis group</taxon>
    </lineage>
</organism>
<keyword evidence="3" id="KW-0009">Actin-binding</keyword>
<dbReference type="GO" id="GO:0030674">
    <property type="term" value="F:protein-macromolecule adaptor activity"/>
    <property type="evidence" value="ECO:0007669"/>
    <property type="project" value="InterPro"/>
</dbReference>
<evidence type="ECO:0000256" key="1">
    <source>
        <dbReference type="ARBA" id="ARBA00004496"/>
    </source>
</evidence>
<evidence type="ECO:0000256" key="3">
    <source>
        <dbReference type="ARBA" id="ARBA00023203"/>
    </source>
</evidence>
<dbReference type="Proteomes" id="UP000887562">
    <property type="component" value="Unplaced"/>
</dbReference>
<evidence type="ECO:0000313" key="6">
    <source>
        <dbReference type="WBParaSite" id="maker-E.canG7_contigs_0761-snap-gene-0.13-mRNA-1"/>
    </source>
</evidence>
<feature type="domain" description="Fascin-like" evidence="4">
    <location>
        <begin position="40"/>
        <end position="137"/>
    </location>
</feature>
<dbReference type="SUPFAM" id="SSF50405">
    <property type="entry name" value="Actin-crosslinking proteins"/>
    <property type="match status" value="2"/>
</dbReference>
<keyword evidence="5" id="KW-1185">Reference proteome</keyword>
<dbReference type="CDD" id="cd23335">
    <property type="entry name" value="beta-trefoil_FSCN_rpt2"/>
    <property type="match status" value="1"/>
</dbReference>
<dbReference type="GO" id="GO:0051015">
    <property type="term" value="F:actin filament binding"/>
    <property type="evidence" value="ECO:0007669"/>
    <property type="project" value="InterPro"/>
</dbReference>
<dbReference type="GO" id="GO:0005737">
    <property type="term" value="C:cytoplasm"/>
    <property type="evidence" value="ECO:0007669"/>
    <property type="project" value="UniProtKB-SubCell"/>
</dbReference>
<accession>A0A915ESV1</accession>
<proteinExistence type="predicted"/>
<sequence>MGKRILTTNKALPSYDSPPQLIWCLIELIRIGLIHSPSGRLLTSETFQGSLNVSGVSLKRKQIWTLYTEEKNPTAFLLQNHLGDFLSADHNGKVTLASEEPSSEERFIIHFGPRASGEIALQSEKHGFYLQWTGTEMRCFSKEPVWWGMRLGIHPQIHLHSVHRSCFVRSANKESELRTVTKMPCSPKFLLWLEQLPLPSTSGAGAGTSSKEAVARLSRVAIRTQSGRYLRADSSLVDSIEEASLFAMSFKPGRSQVVMFQDVNGEYLTVGARGVLKVKMGAREPRREEFFSIETPSNQVRLWAWNNKYACNKHGLTFSTTMEELEDHKNTLYQLEYVGGRGLDMAGIVNAASTPSVDASSATFGFDGTDEGATYLTTGLWRLRSQDRRLWQILPTGSAELAPEDCTKDTTFEMLYVPSYMEEGTSSGGEGESKGRLNLRGGVVLRTLDGATVCAKPLGAIGISDKRIDCAAWQPSPAEVLHLLPLINRISIACYSPFACAFLAPAAGAATRRSSLGATSTVDCTSCVPQQWFLRHLISGTVQFFTKQTDRWMILSVTSQSNVTLTPSETGPDETEADAAAGSNSKTEFVIFMTSDKYALLRPLLSVGSGQRRPAFLAHPGWRQTRCLRHHYAWLHMADLNCTYHHHHHHHHHHCPTFSSPLLSSSQLHLFVHSSTTYASAIYIFIALSRFMSASRHPCLLPPFHNHASDDIRLLIKCIHICAYR</sequence>
<reference evidence="6" key="1">
    <citation type="submission" date="2022-11" db="UniProtKB">
        <authorList>
            <consortium name="WormBaseParasite"/>
        </authorList>
    </citation>
    <scope>IDENTIFICATION</scope>
</reference>
<dbReference type="Gene3D" id="2.80.10.50">
    <property type="match status" value="2"/>
</dbReference>
<protein>
    <submittedName>
        <fullName evidence="6">Fascin domain-containing protein</fullName>
    </submittedName>
</protein>
<evidence type="ECO:0000259" key="4">
    <source>
        <dbReference type="Pfam" id="PF06268"/>
    </source>
</evidence>
<keyword evidence="2" id="KW-0963">Cytoplasm</keyword>
<evidence type="ECO:0000256" key="2">
    <source>
        <dbReference type="ARBA" id="ARBA00022490"/>
    </source>
</evidence>
<comment type="subcellular location">
    <subcellularLocation>
        <location evidence="1">Cytoplasm</location>
    </subcellularLocation>
</comment>
<dbReference type="CDD" id="cd23334">
    <property type="entry name" value="beta-trefoil_FSCN_rpt1"/>
    <property type="match status" value="1"/>
</dbReference>
<dbReference type="AlphaFoldDB" id="A0A915ESV1"/>
<dbReference type="InterPro" id="IPR022768">
    <property type="entry name" value="Fascin-like_dom"/>
</dbReference>
<feature type="domain" description="Fascin-like" evidence="4">
    <location>
        <begin position="219"/>
        <end position="292"/>
    </location>
</feature>
<evidence type="ECO:0000313" key="5">
    <source>
        <dbReference type="Proteomes" id="UP000887562"/>
    </source>
</evidence>
<name>A0A915ESV1_9CEST</name>